<organism evidence="1 2">
    <name type="scientific">Phrynocephalus forsythii</name>
    <dbReference type="NCBI Taxonomy" id="171643"/>
    <lineage>
        <taxon>Eukaryota</taxon>
        <taxon>Metazoa</taxon>
        <taxon>Chordata</taxon>
        <taxon>Craniata</taxon>
        <taxon>Vertebrata</taxon>
        <taxon>Euteleostomi</taxon>
        <taxon>Lepidosauria</taxon>
        <taxon>Squamata</taxon>
        <taxon>Bifurcata</taxon>
        <taxon>Unidentata</taxon>
        <taxon>Episquamata</taxon>
        <taxon>Toxicofera</taxon>
        <taxon>Iguania</taxon>
        <taxon>Acrodonta</taxon>
        <taxon>Agamidae</taxon>
        <taxon>Agaminae</taxon>
        <taxon>Phrynocephalus</taxon>
    </lineage>
</organism>
<sequence>MDHLDKVLKKHNLQTVFRPTTKIQQMLWSAKDKMNPLTTAGIYQIPFSCGQ</sequence>
<protein>
    <submittedName>
        <fullName evidence="1">Uncharacterized protein</fullName>
    </submittedName>
</protein>
<accession>A0A9Q0XXK5</accession>
<keyword evidence="2" id="KW-1185">Reference proteome</keyword>
<evidence type="ECO:0000313" key="2">
    <source>
        <dbReference type="Proteomes" id="UP001142489"/>
    </source>
</evidence>
<gene>
    <name evidence="1" type="ORF">JRQ81_014557</name>
</gene>
<dbReference type="OrthoDB" id="8963429at2759"/>
<reference evidence="1" key="1">
    <citation type="journal article" date="2023" name="DNA Res.">
        <title>Chromosome-level genome assembly of Phrynocephalus forsythii using third-generation DNA sequencing and Hi-C analysis.</title>
        <authorList>
            <person name="Qi Y."/>
            <person name="Zhao W."/>
            <person name="Zhao Y."/>
            <person name="Niu C."/>
            <person name="Cao S."/>
            <person name="Zhang Y."/>
        </authorList>
    </citation>
    <scope>NUCLEOTIDE SEQUENCE</scope>
    <source>
        <tissue evidence="1">Muscle</tissue>
    </source>
</reference>
<proteinExistence type="predicted"/>
<feature type="non-terminal residue" evidence="1">
    <location>
        <position position="51"/>
    </location>
</feature>
<dbReference type="Proteomes" id="UP001142489">
    <property type="component" value="Unassembled WGS sequence"/>
</dbReference>
<name>A0A9Q0XXK5_9SAUR</name>
<evidence type="ECO:0000313" key="1">
    <source>
        <dbReference type="EMBL" id="KAJ7332377.1"/>
    </source>
</evidence>
<dbReference type="EMBL" id="JAPFRF010000005">
    <property type="protein sequence ID" value="KAJ7332377.1"/>
    <property type="molecule type" value="Genomic_DNA"/>
</dbReference>
<dbReference type="AlphaFoldDB" id="A0A9Q0XXK5"/>
<comment type="caution">
    <text evidence="1">The sequence shown here is derived from an EMBL/GenBank/DDBJ whole genome shotgun (WGS) entry which is preliminary data.</text>
</comment>